<dbReference type="EMBL" id="BK015081">
    <property type="protein sequence ID" value="DAD90303.1"/>
    <property type="molecule type" value="Genomic_DNA"/>
</dbReference>
<sequence>MKSRVKRVGVTFLEIYYKKEFLETGVKSLYFLA</sequence>
<proteinExistence type="predicted"/>
<protein>
    <submittedName>
        <fullName evidence="1">Uncharacterized protein</fullName>
    </submittedName>
</protein>
<organism evidence="1">
    <name type="scientific">Siphoviridae sp. ctRlj31</name>
    <dbReference type="NCBI Taxonomy" id="2826338"/>
    <lineage>
        <taxon>Viruses</taxon>
        <taxon>Duplodnaviria</taxon>
        <taxon>Heunggongvirae</taxon>
        <taxon>Uroviricota</taxon>
        <taxon>Caudoviricetes</taxon>
    </lineage>
</organism>
<name>A0A8S5N7G9_9CAUD</name>
<accession>A0A8S5N7G9</accession>
<evidence type="ECO:0000313" key="1">
    <source>
        <dbReference type="EMBL" id="DAD90303.1"/>
    </source>
</evidence>
<reference evidence="1" key="1">
    <citation type="journal article" date="2021" name="Proc. Natl. Acad. Sci. U.S.A.">
        <title>A Catalog of Tens of Thousands of Viruses from Human Metagenomes Reveals Hidden Associations with Chronic Diseases.</title>
        <authorList>
            <person name="Tisza M.J."/>
            <person name="Buck C.B."/>
        </authorList>
    </citation>
    <scope>NUCLEOTIDE SEQUENCE</scope>
    <source>
        <strain evidence="1">CtRlj31</strain>
    </source>
</reference>